<dbReference type="Proteomes" id="UP000689195">
    <property type="component" value="Unassembled WGS sequence"/>
</dbReference>
<evidence type="ECO:0000313" key="3">
    <source>
        <dbReference type="Proteomes" id="UP000689195"/>
    </source>
</evidence>
<name>A0A8S1T4A5_9CILI</name>
<gene>
    <name evidence="2" type="ORF">PPENT_87.1.T0140285</name>
</gene>
<dbReference type="AlphaFoldDB" id="A0A8S1T4A5"/>
<organism evidence="2 3">
    <name type="scientific">Paramecium pentaurelia</name>
    <dbReference type="NCBI Taxonomy" id="43138"/>
    <lineage>
        <taxon>Eukaryota</taxon>
        <taxon>Sar</taxon>
        <taxon>Alveolata</taxon>
        <taxon>Ciliophora</taxon>
        <taxon>Intramacronucleata</taxon>
        <taxon>Oligohymenophorea</taxon>
        <taxon>Peniculida</taxon>
        <taxon>Parameciidae</taxon>
        <taxon>Paramecium</taxon>
    </lineage>
</organism>
<keyword evidence="3" id="KW-1185">Reference proteome</keyword>
<accession>A0A8S1T4A5</accession>
<evidence type="ECO:0000313" key="2">
    <source>
        <dbReference type="EMBL" id="CAD8145522.1"/>
    </source>
</evidence>
<dbReference type="EMBL" id="CAJJDO010000014">
    <property type="protein sequence ID" value="CAD8145522.1"/>
    <property type="molecule type" value="Genomic_DNA"/>
</dbReference>
<protein>
    <submittedName>
        <fullName evidence="2">Uncharacterized protein</fullName>
    </submittedName>
</protein>
<proteinExistence type="predicted"/>
<comment type="caution">
    <text evidence="2">The sequence shown here is derived from an EMBL/GenBank/DDBJ whole genome shotgun (WGS) entry which is preliminary data.</text>
</comment>
<reference evidence="2" key="1">
    <citation type="submission" date="2021-01" db="EMBL/GenBank/DDBJ databases">
        <authorList>
            <consortium name="Genoscope - CEA"/>
            <person name="William W."/>
        </authorList>
    </citation>
    <scope>NUCLEOTIDE SEQUENCE</scope>
</reference>
<evidence type="ECO:0000256" key="1">
    <source>
        <dbReference type="SAM" id="MobiDB-lite"/>
    </source>
</evidence>
<sequence length="146" mass="17710">MLQQPSESPHKQTSKRFALKKEIPILKQFRKIYKQYNQKPNPHLIQKEFIKQQQVKLEELEVERLSNSLTLNFDIFSNRKIQNDQNKSNNDDSEQSPFSQNTFSEDTILKEQHQKELDFNMLYQIYLEKQFTEDKKQRCLEWLSKN</sequence>
<feature type="region of interest" description="Disordered" evidence="1">
    <location>
        <begin position="82"/>
        <end position="103"/>
    </location>
</feature>